<dbReference type="PROSITE" id="PS51710">
    <property type="entry name" value="G_OBG"/>
    <property type="match status" value="1"/>
</dbReference>
<evidence type="ECO:0000313" key="3">
    <source>
        <dbReference type="EMBL" id="CAG2068340.1"/>
    </source>
</evidence>
<comment type="caution">
    <text evidence="3">The sequence shown here is derived from an EMBL/GenBank/DDBJ whole genome shotgun (WGS) entry which is preliminary data.</text>
</comment>
<dbReference type="InterPro" id="IPR006073">
    <property type="entry name" value="GTP-bd"/>
</dbReference>
<reference evidence="3" key="1">
    <citation type="submission" date="2021-03" db="EMBL/GenBank/DDBJ databases">
        <authorList>
            <person name="Tran Van P."/>
        </authorList>
    </citation>
    <scope>NUCLEOTIDE SEQUENCE</scope>
</reference>
<dbReference type="InterPro" id="IPR027417">
    <property type="entry name" value="P-loop_NTPase"/>
</dbReference>
<dbReference type="Gene3D" id="3.40.50.300">
    <property type="entry name" value="P-loop containing nucleotide triphosphate hydrolases"/>
    <property type="match status" value="1"/>
</dbReference>
<proteinExistence type="predicted"/>
<keyword evidence="4" id="KW-1185">Reference proteome</keyword>
<dbReference type="PANTHER" id="PTHR11702">
    <property type="entry name" value="DEVELOPMENTALLY REGULATED GTP-BINDING PROTEIN-RELATED"/>
    <property type="match status" value="1"/>
</dbReference>
<gene>
    <name evidence="3" type="ORF">TPAB3V08_LOCUS15283</name>
</gene>
<organism evidence="3 4">
    <name type="scientific">Timema podura</name>
    <name type="common">Walking stick</name>
    <dbReference type="NCBI Taxonomy" id="61482"/>
    <lineage>
        <taxon>Eukaryota</taxon>
        <taxon>Metazoa</taxon>
        <taxon>Ecdysozoa</taxon>
        <taxon>Arthropoda</taxon>
        <taxon>Hexapoda</taxon>
        <taxon>Insecta</taxon>
        <taxon>Pterygota</taxon>
        <taxon>Neoptera</taxon>
        <taxon>Polyneoptera</taxon>
        <taxon>Phasmatodea</taxon>
        <taxon>Timematodea</taxon>
        <taxon>Timematoidea</taxon>
        <taxon>Timematidae</taxon>
        <taxon>Timema</taxon>
    </lineage>
</organism>
<dbReference type="Proteomes" id="UP001153148">
    <property type="component" value="Unassembled WGS sequence"/>
</dbReference>
<evidence type="ECO:0000313" key="4">
    <source>
        <dbReference type="Proteomes" id="UP001153148"/>
    </source>
</evidence>
<keyword evidence="1" id="KW-0547">Nucleotide-binding</keyword>
<sequence length="175" mass="19397">MAHIGLIGLPNAGKSTLLQAISRARPKIAPYPFTTLKPHLGMVQYDDYEQIAGFYLSNTIQIDKTPLDDHDLKFCYKLKNIHVHCEGAQRQNIRTRGGLSGHPTPLNALYRLRMIVMGKNPGIVERNVNLSCLGSTNEEYVVSKVLRQTGVKPATSLENDNLEDIVVILGDGVNF</sequence>
<dbReference type="Pfam" id="PF01926">
    <property type="entry name" value="MMR_HSR1"/>
    <property type="match status" value="1"/>
</dbReference>
<accession>A0ABN7PQT2</accession>
<protein>
    <recommendedName>
        <fullName evidence="2">OBG-type G domain-containing protein</fullName>
    </recommendedName>
</protein>
<dbReference type="InterPro" id="IPR045086">
    <property type="entry name" value="OBG_GTPase"/>
</dbReference>
<evidence type="ECO:0000256" key="1">
    <source>
        <dbReference type="ARBA" id="ARBA00022741"/>
    </source>
</evidence>
<dbReference type="EMBL" id="CAJPIN010087109">
    <property type="protein sequence ID" value="CAG2068340.1"/>
    <property type="molecule type" value="Genomic_DNA"/>
</dbReference>
<name>A0ABN7PQT2_TIMPD</name>
<dbReference type="InterPro" id="IPR031167">
    <property type="entry name" value="G_OBG"/>
</dbReference>
<feature type="domain" description="OBG-type G" evidence="2">
    <location>
        <begin position="2"/>
        <end position="51"/>
    </location>
</feature>
<evidence type="ECO:0000259" key="2">
    <source>
        <dbReference type="PROSITE" id="PS51710"/>
    </source>
</evidence>
<dbReference type="PANTHER" id="PTHR11702:SF31">
    <property type="entry name" value="MITOCHONDRIAL RIBOSOME-ASSOCIATED GTPASE 2"/>
    <property type="match status" value="1"/>
</dbReference>
<dbReference type="PRINTS" id="PR00326">
    <property type="entry name" value="GTP1OBG"/>
</dbReference>
<feature type="non-terminal residue" evidence="3">
    <location>
        <position position="175"/>
    </location>
</feature>
<dbReference type="SUPFAM" id="SSF52540">
    <property type="entry name" value="P-loop containing nucleoside triphosphate hydrolases"/>
    <property type="match status" value="1"/>
</dbReference>